<keyword evidence="1" id="KW-1185">Reference proteome</keyword>
<dbReference type="AlphaFoldDB" id="A0A915PK71"/>
<organism evidence="1 2">
    <name type="scientific">Setaria digitata</name>
    <dbReference type="NCBI Taxonomy" id="48799"/>
    <lineage>
        <taxon>Eukaryota</taxon>
        <taxon>Metazoa</taxon>
        <taxon>Ecdysozoa</taxon>
        <taxon>Nematoda</taxon>
        <taxon>Chromadorea</taxon>
        <taxon>Rhabditida</taxon>
        <taxon>Spirurina</taxon>
        <taxon>Spiruromorpha</taxon>
        <taxon>Filarioidea</taxon>
        <taxon>Setariidae</taxon>
        <taxon>Setaria</taxon>
    </lineage>
</organism>
<evidence type="ECO:0000313" key="1">
    <source>
        <dbReference type="Proteomes" id="UP000887581"/>
    </source>
</evidence>
<accession>A0A915PK71</accession>
<dbReference type="WBParaSite" id="sdigi.contig142.g5161.t1">
    <property type="protein sequence ID" value="sdigi.contig142.g5161.t1"/>
    <property type="gene ID" value="sdigi.contig142.g5161"/>
</dbReference>
<protein>
    <submittedName>
        <fullName evidence="2">U1-type domain-containing protein</fullName>
    </submittedName>
</protein>
<sequence>MIGPHCLEAVGATAVRTTVCILLQVVEDSFASNGWFRETNDAVVSNVQGISEDGMNFIRCLLCNKIFDPRNQDAWEAHKRSKKHQKRWLIYQLNLNNAIVPAVAEFSSGKPSVNEQGEIHFQICANCLQSTESTSNDNLIFSFPVEIAPGDADKGTGIATIDEELKTTLRRYCSIDRSSWSFNPLYAVEKNFDKIPERQSAFVMSISTNLNGGSVQKISSRT</sequence>
<dbReference type="InterPro" id="IPR036236">
    <property type="entry name" value="Znf_C2H2_sf"/>
</dbReference>
<dbReference type="SUPFAM" id="SSF57667">
    <property type="entry name" value="beta-beta-alpha zinc fingers"/>
    <property type="match status" value="1"/>
</dbReference>
<evidence type="ECO:0000313" key="2">
    <source>
        <dbReference type="WBParaSite" id="sdigi.contig142.g5161.t1"/>
    </source>
</evidence>
<reference evidence="2" key="1">
    <citation type="submission" date="2022-11" db="UniProtKB">
        <authorList>
            <consortium name="WormBaseParasite"/>
        </authorList>
    </citation>
    <scope>IDENTIFICATION</scope>
</reference>
<proteinExistence type="predicted"/>
<dbReference type="Proteomes" id="UP000887581">
    <property type="component" value="Unplaced"/>
</dbReference>
<name>A0A915PK71_9BILA</name>